<dbReference type="AlphaFoldDB" id="A0A8H6EBR2"/>
<comment type="caution">
    <text evidence="1">The sequence shown here is derived from an EMBL/GenBank/DDBJ whole genome shotgun (WGS) entry which is preliminary data.</text>
</comment>
<gene>
    <name evidence="1" type="ORF">ETB97_001151</name>
</gene>
<proteinExistence type="predicted"/>
<name>A0A8H6EBR2_PETAA</name>
<evidence type="ECO:0000313" key="1">
    <source>
        <dbReference type="EMBL" id="KAF5866073.1"/>
    </source>
</evidence>
<reference evidence="1 2" key="1">
    <citation type="submission" date="2019-04" db="EMBL/GenBank/DDBJ databases">
        <title>Aspergillus burnettii sp. nov., novel species from soil in southeast Queensland.</title>
        <authorList>
            <person name="Gilchrist C.L.M."/>
            <person name="Pitt J.I."/>
            <person name="Lange L."/>
            <person name="Lacey H.J."/>
            <person name="Vuong D."/>
            <person name="Midgley D.J."/>
            <person name="Greenfield P."/>
            <person name="Bradbury M."/>
            <person name="Lacey E."/>
            <person name="Busk P.K."/>
            <person name="Pilgaard B."/>
            <person name="Chooi Y.H."/>
            <person name="Piggott A.M."/>
        </authorList>
    </citation>
    <scope>NUCLEOTIDE SEQUENCE [LARGE SCALE GENOMIC DNA]</scope>
    <source>
        <strain evidence="1 2">FRR 5400</strain>
    </source>
</reference>
<organism evidence="1 2">
    <name type="scientific">Petromyces alliaceus</name>
    <name type="common">Aspergillus alliaceus</name>
    <dbReference type="NCBI Taxonomy" id="209559"/>
    <lineage>
        <taxon>Eukaryota</taxon>
        <taxon>Fungi</taxon>
        <taxon>Dikarya</taxon>
        <taxon>Ascomycota</taxon>
        <taxon>Pezizomycotina</taxon>
        <taxon>Eurotiomycetes</taxon>
        <taxon>Eurotiomycetidae</taxon>
        <taxon>Eurotiales</taxon>
        <taxon>Aspergillaceae</taxon>
        <taxon>Aspergillus</taxon>
        <taxon>Aspergillus subgen. Circumdati</taxon>
    </lineage>
</organism>
<dbReference type="Proteomes" id="UP000541154">
    <property type="component" value="Unassembled WGS sequence"/>
</dbReference>
<evidence type="ECO:0000313" key="2">
    <source>
        <dbReference type="Proteomes" id="UP000541154"/>
    </source>
</evidence>
<sequence length="369" mass="40501">MSPNLRRVLVGNKSGTSKGLLPNIALLYRILNGRVVQALKLVAPDSWVDSESAKIGDPLSGDVDVAEINIDLHSKILAQDLAQGFMDAQINGAFGFSSSNFNCLTNPKKFQNGSHHFNRVILSQIKSSTLPREDPDLVVLEDDHGYIALTDNLVIWNIFYIRGTIISHQGLSRLGDSPAVESEPCEIRVTHTATESINADEDKMITVPKSNREGKAPAGPIAHVPTNTKVDTRGYYIAPIPFSWLRLQFRSTTAKGGGCKEKSTEQYFTVHIRIFSLFPPLSEALLPEKLSAPITPDGVIADSHNVNLEGNELLNLSLPESFSPEQSAQPSQSLASFPDVASNVAREYTPSEDMRREQENSVRYHIALT</sequence>
<keyword evidence="2" id="KW-1185">Reference proteome</keyword>
<protein>
    <submittedName>
        <fullName evidence="1">Uncharacterized protein</fullName>
    </submittedName>
</protein>
<dbReference type="EMBL" id="SPNV01000012">
    <property type="protein sequence ID" value="KAF5866073.1"/>
    <property type="molecule type" value="Genomic_DNA"/>
</dbReference>
<accession>A0A8H6EBR2</accession>